<dbReference type="RefSeq" id="WP_113036492.1">
    <property type="nucleotide sequence ID" value="NZ_QMFB01000048.1"/>
</dbReference>
<evidence type="ECO:0000256" key="3">
    <source>
        <dbReference type="SAM" id="SignalP"/>
    </source>
</evidence>
<dbReference type="PROSITE" id="PS51257">
    <property type="entry name" value="PROKAR_LIPOPROTEIN"/>
    <property type="match status" value="1"/>
</dbReference>
<feature type="domain" description="PpiC" evidence="4">
    <location>
        <begin position="192"/>
        <end position="297"/>
    </location>
</feature>
<keyword evidence="6" id="KW-1185">Reference proteome</keyword>
<comment type="caution">
    <text evidence="5">The sequence shown here is derived from an EMBL/GenBank/DDBJ whole genome shotgun (WGS) entry which is preliminary data.</text>
</comment>
<evidence type="ECO:0000313" key="5">
    <source>
        <dbReference type="EMBL" id="RAV09694.1"/>
    </source>
</evidence>
<evidence type="ECO:0000259" key="4">
    <source>
        <dbReference type="PROSITE" id="PS50198"/>
    </source>
</evidence>
<accession>A0A329LPC1</accession>
<sequence>MLQNKSMRKRLLTAGLALTLVAGLLAGCGSKKKEEETPAASPSGDPKDIVATYKDGKITRAEMDKFISTTYFFYPQYAMFGQDPSFQEYMLKQMTTMRLLSGQASDASKKDAADKTKTQIEEMKKMAEQQEKGAWDNALKEVGVKEKDIEDYMKETLTVITDMNGKVTDEQAKGVYDQKIKEDAHAFDIATVSHILVSTKDPADQTGQKDLRTKEEALKRAQEVKAKLDAGGDFAALAKEYSDDPGSKDTGGKYENERLATTQWVAEFKQAAIDQPVGKVGEPVETSFGYHVMKVDSRTTETFDQVKEEMRSEVAGNMVNDYVENELPKLDFKITLPQPSPSPSVSPEASSPAGSPSPSVSPSASPAS</sequence>
<dbReference type="PANTHER" id="PTHR47245">
    <property type="entry name" value="PEPTIDYLPROLYL ISOMERASE"/>
    <property type="match status" value="1"/>
</dbReference>
<feature type="chain" id="PRO_5038994749" evidence="3">
    <location>
        <begin position="27"/>
        <end position="368"/>
    </location>
</feature>
<dbReference type="PANTHER" id="PTHR47245:SF2">
    <property type="entry name" value="PEPTIDYL-PROLYL CIS-TRANS ISOMERASE HP_0175-RELATED"/>
    <property type="match status" value="1"/>
</dbReference>
<feature type="region of interest" description="Disordered" evidence="2">
    <location>
        <begin position="333"/>
        <end position="368"/>
    </location>
</feature>
<evidence type="ECO:0000313" key="6">
    <source>
        <dbReference type="Proteomes" id="UP000250369"/>
    </source>
</evidence>
<dbReference type="InterPro" id="IPR046357">
    <property type="entry name" value="PPIase_dom_sf"/>
</dbReference>
<dbReference type="EMBL" id="QMFB01000048">
    <property type="protein sequence ID" value="RAV09694.1"/>
    <property type="molecule type" value="Genomic_DNA"/>
</dbReference>
<dbReference type="SUPFAM" id="SSF109998">
    <property type="entry name" value="Triger factor/SurA peptide-binding domain-like"/>
    <property type="match status" value="1"/>
</dbReference>
<feature type="signal peptide" evidence="3">
    <location>
        <begin position="1"/>
        <end position="26"/>
    </location>
</feature>
<dbReference type="InterPro" id="IPR050245">
    <property type="entry name" value="PrsA_foldase"/>
</dbReference>
<evidence type="ECO:0000256" key="1">
    <source>
        <dbReference type="PROSITE-ProRule" id="PRU00278"/>
    </source>
</evidence>
<reference evidence="5 6" key="1">
    <citation type="journal article" date="2009" name="Int. J. Syst. Evol. Microbiol.">
        <title>Paenibacillus contaminans sp. nov., isolated from a contaminated laboratory plate.</title>
        <authorList>
            <person name="Chou J.H."/>
            <person name="Lee J.H."/>
            <person name="Lin M.C."/>
            <person name="Chang P.S."/>
            <person name="Arun A.B."/>
            <person name="Young C.C."/>
            <person name="Chen W.M."/>
        </authorList>
    </citation>
    <scope>NUCLEOTIDE SEQUENCE [LARGE SCALE GENOMIC DNA]</scope>
    <source>
        <strain evidence="5 6">CKOBP-6</strain>
    </source>
</reference>
<dbReference type="Pfam" id="PF13616">
    <property type="entry name" value="Rotamase_3"/>
    <property type="match status" value="1"/>
</dbReference>
<dbReference type="SUPFAM" id="SSF54534">
    <property type="entry name" value="FKBP-like"/>
    <property type="match status" value="1"/>
</dbReference>
<dbReference type="InterPro" id="IPR000297">
    <property type="entry name" value="PPIase_PpiC"/>
</dbReference>
<dbReference type="GO" id="GO:0003755">
    <property type="term" value="F:peptidyl-prolyl cis-trans isomerase activity"/>
    <property type="evidence" value="ECO:0007669"/>
    <property type="project" value="UniProtKB-KW"/>
</dbReference>
<dbReference type="PROSITE" id="PS50198">
    <property type="entry name" value="PPIC_PPIASE_2"/>
    <property type="match status" value="1"/>
</dbReference>
<dbReference type="OrthoDB" id="14196at2"/>
<dbReference type="InterPro" id="IPR027304">
    <property type="entry name" value="Trigger_fact/SurA_dom_sf"/>
</dbReference>
<keyword evidence="1" id="KW-0697">Rotamase</keyword>
<dbReference type="AlphaFoldDB" id="A0A329LPC1"/>
<feature type="compositionally biased region" description="Low complexity" evidence="2">
    <location>
        <begin position="345"/>
        <end position="368"/>
    </location>
</feature>
<proteinExistence type="predicted"/>
<evidence type="ECO:0000256" key="2">
    <source>
        <dbReference type="SAM" id="MobiDB-lite"/>
    </source>
</evidence>
<keyword evidence="1 5" id="KW-0413">Isomerase</keyword>
<dbReference type="Proteomes" id="UP000250369">
    <property type="component" value="Unassembled WGS sequence"/>
</dbReference>
<protein>
    <submittedName>
        <fullName evidence="5">Peptidylprolyl isomerase</fullName>
    </submittedName>
</protein>
<name>A0A329LPC1_9BACL</name>
<keyword evidence="3" id="KW-0732">Signal</keyword>
<dbReference type="Gene3D" id="3.10.50.40">
    <property type="match status" value="1"/>
</dbReference>
<gene>
    <name evidence="5" type="ORF">DQG23_39185</name>
</gene>
<organism evidence="5 6">
    <name type="scientific">Paenibacillus contaminans</name>
    <dbReference type="NCBI Taxonomy" id="450362"/>
    <lineage>
        <taxon>Bacteria</taxon>
        <taxon>Bacillati</taxon>
        <taxon>Bacillota</taxon>
        <taxon>Bacilli</taxon>
        <taxon>Bacillales</taxon>
        <taxon>Paenibacillaceae</taxon>
        <taxon>Paenibacillus</taxon>
    </lineage>
</organism>